<protein>
    <submittedName>
        <fullName evidence="1">Uncharacterized protein</fullName>
    </submittedName>
</protein>
<organism evidence="1 2">
    <name type="scientific">Caligus rogercresseyi</name>
    <name type="common">Sea louse</name>
    <dbReference type="NCBI Taxonomy" id="217165"/>
    <lineage>
        <taxon>Eukaryota</taxon>
        <taxon>Metazoa</taxon>
        <taxon>Ecdysozoa</taxon>
        <taxon>Arthropoda</taxon>
        <taxon>Crustacea</taxon>
        <taxon>Multicrustacea</taxon>
        <taxon>Hexanauplia</taxon>
        <taxon>Copepoda</taxon>
        <taxon>Siphonostomatoida</taxon>
        <taxon>Caligidae</taxon>
        <taxon>Caligus</taxon>
    </lineage>
</organism>
<reference evidence="2" key="1">
    <citation type="submission" date="2021-01" db="EMBL/GenBank/DDBJ databases">
        <title>Caligus Genome Assembly.</title>
        <authorList>
            <person name="Gallardo-Escarate C."/>
        </authorList>
    </citation>
    <scope>NUCLEOTIDE SEQUENCE [LARGE SCALE GENOMIC DNA]</scope>
</reference>
<keyword evidence="2" id="KW-1185">Reference proteome</keyword>
<dbReference type="Proteomes" id="UP000595437">
    <property type="component" value="Chromosome 10"/>
</dbReference>
<dbReference type="EMBL" id="CP045899">
    <property type="protein sequence ID" value="QQP41082.1"/>
    <property type="molecule type" value="Genomic_DNA"/>
</dbReference>
<proteinExistence type="predicted"/>
<sequence>MTEGPSSSSDLNPLNYNFVEALKDSINRETKHHDPMHIINTPSSFRSRIERVIE</sequence>
<accession>A0A7T8JZK9</accession>
<evidence type="ECO:0000313" key="1">
    <source>
        <dbReference type="EMBL" id="QQP41082.1"/>
    </source>
</evidence>
<name>A0A7T8JZK9_CALRO</name>
<evidence type="ECO:0000313" key="2">
    <source>
        <dbReference type="Proteomes" id="UP000595437"/>
    </source>
</evidence>
<gene>
    <name evidence="1" type="ORF">FKW44_015337</name>
</gene>
<dbReference type="AlphaFoldDB" id="A0A7T8JZK9"/>